<reference evidence="1 2" key="1">
    <citation type="submission" date="2021-06" db="EMBL/GenBank/DDBJ databases">
        <title>Caerostris extrusa draft genome.</title>
        <authorList>
            <person name="Kono N."/>
            <person name="Arakawa K."/>
        </authorList>
    </citation>
    <scope>NUCLEOTIDE SEQUENCE [LARGE SCALE GENOMIC DNA]</scope>
</reference>
<dbReference type="AlphaFoldDB" id="A0AAV4RHS0"/>
<dbReference type="Proteomes" id="UP001054945">
    <property type="component" value="Unassembled WGS sequence"/>
</dbReference>
<dbReference type="EMBL" id="BPLR01007820">
    <property type="protein sequence ID" value="GIY19997.1"/>
    <property type="molecule type" value="Genomic_DNA"/>
</dbReference>
<sequence>MGSPATNFYAEIENICQAASKRSTITTLTNDVFLIVSCVAIQTLGSLRKSDIATATEKPWGVLLTDPFPGNLFRYVANANFSLSIPMAIYKVISTALLFLLLPSALCIQREPYGFQSPFAMFNSS</sequence>
<evidence type="ECO:0000313" key="2">
    <source>
        <dbReference type="Proteomes" id="UP001054945"/>
    </source>
</evidence>
<evidence type="ECO:0000313" key="1">
    <source>
        <dbReference type="EMBL" id="GIY19997.1"/>
    </source>
</evidence>
<protein>
    <submittedName>
        <fullName evidence="1">Uncharacterized protein</fullName>
    </submittedName>
</protein>
<gene>
    <name evidence="1" type="ORF">CEXT_144731</name>
</gene>
<comment type="caution">
    <text evidence="1">The sequence shown here is derived from an EMBL/GenBank/DDBJ whole genome shotgun (WGS) entry which is preliminary data.</text>
</comment>
<name>A0AAV4RHS0_CAEEX</name>
<accession>A0AAV4RHS0</accession>
<organism evidence="1 2">
    <name type="scientific">Caerostris extrusa</name>
    <name type="common">Bark spider</name>
    <name type="synonym">Caerostris bankana</name>
    <dbReference type="NCBI Taxonomy" id="172846"/>
    <lineage>
        <taxon>Eukaryota</taxon>
        <taxon>Metazoa</taxon>
        <taxon>Ecdysozoa</taxon>
        <taxon>Arthropoda</taxon>
        <taxon>Chelicerata</taxon>
        <taxon>Arachnida</taxon>
        <taxon>Araneae</taxon>
        <taxon>Araneomorphae</taxon>
        <taxon>Entelegynae</taxon>
        <taxon>Araneoidea</taxon>
        <taxon>Araneidae</taxon>
        <taxon>Caerostris</taxon>
    </lineage>
</organism>
<keyword evidence="2" id="KW-1185">Reference proteome</keyword>
<proteinExistence type="predicted"/>